<keyword evidence="2 4" id="KW-1048">Host nucleus</keyword>
<dbReference type="OrthoDB" id="22298at10239"/>
<dbReference type="GeneID" id="9829321"/>
<dbReference type="InterPro" id="IPR007584">
    <property type="entry name" value="Herpes_UL35"/>
</dbReference>
<comment type="function">
    <text evidence="4">Participates in the assembly of the infectious particles by decorating the outer surface of the capsid shell and thus forming a layer between the capsid and the tegument. Complexes composed of the major capsid protein and small capsomere-interacting protein/SCP assemble together in the host cytoplasm and are translocated to the nucleus, where they accumulate and participate in capsid assembly.</text>
</comment>
<dbReference type="KEGG" id="vg:9829321"/>
<organismHost>
    <name type="scientific">Callithrix</name>
    <dbReference type="NCBI Taxonomy" id="9481"/>
</organismHost>
<dbReference type="EMBL" id="HM625781">
    <property type="protein sequence ID" value="ADO13792.1"/>
    <property type="molecule type" value="Genomic_DNA"/>
</dbReference>
<organismHost>
    <name type="scientific">Saimiri</name>
    <name type="common">squirrel monkeys</name>
    <dbReference type="NCBI Taxonomy" id="9520"/>
</organismHost>
<evidence type="ECO:0000256" key="3">
    <source>
        <dbReference type="ARBA" id="ARBA00022844"/>
    </source>
</evidence>
<keyword evidence="3 4" id="KW-0946">Virion</keyword>
<organism evidence="5 6">
    <name type="scientific">Saimiriine herpesvirus 1 (strain MV-5-4-PSL)</name>
    <name type="common">SaHV-1</name>
    <name type="synonym">Marmoset herpesvirus</name>
    <dbReference type="NCBI Taxonomy" id="10353"/>
    <lineage>
        <taxon>Viruses</taxon>
        <taxon>Duplodnaviria</taxon>
        <taxon>Heunggongvirae</taxon>
        <taxon>Peploviricota</taxon>
        <taxon>Herviviricetes</taxon>
        <taxon>Herpesvirales</taxon>
        <taxon>Orthoherpesviridae</taxon>
        <taxon>Alphaherpesvirinae</taxon>
        <taxon>Simplexvirus</taxon>
        <taxon>Simplexvirus saimiriinealpha1</taxon>
    </lineage>
</organism>
<name>E2IUD4_SHV1</name>
<evidence type="ECO:0000256" key="2">
    <source>
        <dbReference type="ARBA" id="ARBA00022562"/>
    </source>
</evidence>
<evidence type="ECO:0000256" key="1">
    <source>
        <dbReference type="ARBA" id="ARBA00022561"/>
    </source>
</evidence>
<accession>E2IUD4</accession>
<keyword evidence="6" id="KW-1185">Reference proteome</keyword>
<proteinExistence type="inferred from homology"/>
<dbReference type="Pfam" id="PF04496">
    <property type="entry name" value="Herpes_UL35"/>
    <property type="match status" value="1"/>
</dbReference>
<dbReference type="Proteomes" id="UP000127069">
    <property type="component" value="Segment"/>
</dbReference>
<protein>
    <recommendedName>
        <fullName evidence="4">Small capsomere-interacting protein</fullName>
    </recommendedName>
</protein>
<dbReference type="RefSeq" id="YP_003933804.1">
    <property type="nucleotide sequence ID" value="NC_014567.1"/>
</dbReference>
<reference evidence="5 6" key="1">
    <citation type="journal article" date="2011" name="Virology">
        <title>Structure and sequence of the saimiriine herpesvirus 1 genome.</title>
        <authorList>
            <person name="Tyler S."/>
            <person name="Severini A."/>
            <person name="Black D."/>
            <person name="Walker M."/>
            <person name="Eberle R."/>
        </authorList>
    </citation>
    <scope>NUCLEOTIDE SEQUENCE [LARGE SCALE GENOMIC DNA]</scope>
    <source>
        <strain evidence="5">MV 5-4</strain>
    </source>
</reference>
<dbReference type="GO" id="GO:0016032">
    <property type="term" value="P:viral process"/>
    <property type="evidence" value="ECO:0007669"/>
    <property type="project" value="UniProtKB-UniRule"/>
</dbReference>
<evidence type="ECO:0000313" key="6">
    <source>
        <dbReference type="Proteomes" id="UP000127069"/>
    </source>
</evidence>
<evidence type="ECO:0000256" key="4">
    <source>
        <dbReference type="HAMAP-Rule" id="MF_04020"/>
    </source>
</evidence>
<keyword evidence="1 4" id="KW-0167">Capsid protein</keyword>
<sequence length="106" mass="11190">MAAVNFSHPDSISARAVGAMELRDIIRAVNSTAPIDAQHPHPRGNAAAAQAYVRGLAGALTQLYNAHANNTLAPQPMFASPDPASWLRPTFGLKRTFSPFTPTAAP</sequence>
<comment type="subcellular location">
    <subcellularLocation>
        <location evidence="4">Virion</location>
    </subcellularLocation>
    <subcellularLocation>
        <location evidence="4">Host nucleus</location>
    </subcellularLocation>
</comment>
<dbReference type="GO" id="GO:0019028">
    <property type="term" value="C:viral capsid"/>
    <property type="evidence" value="ECO:0007669"/>
    <property type="project" value="UniProtKB-UniRule"/>
</dbReference>
<evidence type="ECO:0000313" key="5">
    <source>
        <dbReference type="EMBL" id="ADO13792.1"/>
    </source>
</evidence>
<comment type="similarity">
    <text evidence="4">Belongs to the herpesviridae small capsomere-interacting protein family.</text>
</comment>
<dbReference type="GO" id="GO:0042025">
    <property type="term" value="C:host cell nucleus"/>
    <property type="evidence" value="ECO:0007669"/>
    <property type="project" value="UniProtKB-SubCell"/>
</dbReference>
<dbReference type="HAMAP" id="MF_04020">
    <property type="entry name" value="HSV_SCP_alphahv"/>
    <property type="match status" value="1"/>
</dbReference>
<gene>
    <name evidence="5" type="primary">UL35</name>
    <name evidence="4" type="synonym">SCP</name>
</gene>
<comment type="subunit">
    <text evidence="4">Interacts with the major capsid protein/MCP.</text>
</comment>